<gene>
    <name evidence="2" type="ORF">D7Z94_24995</name>
</gene>
<dbReference type="Proteomes" id="UP000276603">
    <property type="component" value="Unassembled WGS sequence"/>
</dbReference>
<dbReference type="RefSeq" id="WP_120714404.1">
    <property type="nucleotide sequence ID" value="NZ_RBCJ01000007.1"/>
</dbReference>
<proteinExistence type="predicted"/>
<keyword evidence="1" id="KW-0732">Signal</keyword>
<feature type="chain" id="PRO_5017261265" description="LamG domain-containing protein" evidence="1">
    <location>
        <begin position="18"/>
        <end position="359"/>
    </location>
</feature>
<evidence type="ECO:0000313" key="2">
    <source>
        <dbReference type="EMBL" id="RKN75922.1"/>
    </source>
</evidence>
<organism evidence="2 3">
    <name type="scientific">Ulvibacterium marinum</name>
    <dbReference type="NCBI Taxonomy" id="2419782"/>
    <lineage>
        <taxon>Bacteria</taxon>
        <taxon>Pseudomonadati</taxon>
        <taxon>Bacteroidota</taxon>
        <taxon>Flavobacteriia</taxon>
        <taxon>Flavobacteriales</taxon>
        <taxon>Flavobacteriaceae</taxon>
        <taxon>Ulvibacterium</taxon>
    </lineage>
</organism>
<protein>
    <recommendedName>
        <fullName evidence="4">LamG domain-containing protein</fullName>
    </recommendedName>
</protein>
<evidence type="ECO:0008006" key="4">
    <source>
        <dbReference type="Google" id="ProtNLM"/>
    </source>
</evidence>
<dbReference type="AlphaFoldDB" id="A0A3B0BSP1"/>
<comment type="caution">
    <text evidence="2">The sequence shown here is derived from an EMBL/GenBank/DDBJ whole genome shotgun (WGS) entry which is preliminary data.</text>
</comment>
<dbReference type="EMBL" id="RBCJ01000007">
    <property type="protein sequence ID" value="RKN75922.1"/>
    <property type="molecule type" value="Genomic_DNA"/>
</dbReference>
<evidence type="ECO:0000313" key="3">
    <source>
        <dbReference type="Proteomes" id="UP000276603"/>
    </source>
</evidence>
<keyword evidence="3" id="KW-1185">Reference proteome</keyword>
<feature type="signal peptide" evidence="1">
    <location>
        <begin position="1"/>
        <end position="17"/>
    </location>
</feature>
<name>A0A3B0BSP1_9FLAO</name>
<reference evidence="2 3" key="1">
    <citation type="submission" date="2018-10" db="EMBL/GenBank/DDBJ databases">
        <title>Ulvibacterium marinum gen. nov., sp. nov., a novel marine bacterium of the family Flavobacteriaceae, isolated from a culture of the green alga Ulva prolifera.</title>
        <authorList>
            <person name="Zhang Z."/>
        </authorList>
    </citation>
    <scope>NUCLEOTIDE SEQUENCE [LARGE SCALE GENOMIC DNA]</scope>
    <source>
        <strain evidence="2 3">CCMM003</strain>
    </source>
</reference>
<dbReference type="OrthoDB" id="9808753at2"/>
<sequence length="359" mass="40008">MRKIVFALLIFPALAWCQTNLLDTSSWSVGNGNVTDFFKFGTDAENVREVGTNPYGDAEVLWKAAPDSGNDADGGWDTSYNTIDPSKDYRFTTWIKKTNSTDGSTLFGFHAFTLSETASSRNLDGTSITSPYFFWGDLPQLDQWYLLVGYVYGHGHTDLTNQGGIFDINGVKVANLTDFKMSTTTHWLVHRNYLYQDTNTSDSQFFSRPTLYEINGSEPTIAELIDPNSGSGGSTVWTTSGNDIDYTAGNVGIGTTAQANYRLAVDGTVHTREVKVDLVGWADYVFAEGYDLPTLKEVEEHINEKGHLINIPSAAEVEVNGIELGEMNKLLLEKIEEQMLYILQLEKRILKLEERPKTQ</sequence>
<evidence type="ECO:0000256" key="1">
    <source>
        <dbReference type="SAM" id="SignalP"/>
    </source>
</evidence>
<accession>A0A3B0BSP1</accession>